<name>A0A6S7JRL5_PARCT</name>
<keyword evidence="7" id="KW-0406">Ion transport</keyword>
<dbReference type="SUPFAM" id="SSF103473">
    <property type="entry name" value="MFS general substrate transporter"/>
    <property type="match status" value="1"/>
</dbReference>
<gene>
    <name evidence="9" type="ORF">PACLA_8A027067</name>
</gene>
<feature type="compositionally biased region" description="Polar residues" evidence="8">
    <location>
        <begin position="641"/>
        <end position="652"/>
    </location>
</feature>
<evidence type="ECO:0000256" key="1">
    <source>
        <dbReference type="ARBA" id="ARBA00004141"/>
    </source>
</evidence>
<dbReference type="CDD" id="cd17480">
    <property type="entry name" value="MFS_SLC40A1_like"/>
    <property type="match status" value="1"/>
</dbReference>
<evidence type="ECO:0000313" key="9">
    <source>
        <dbReference type="EMBL" id="CAB4019122.1"/>
    </source>
</evidence>
<feature type="transmembrane region" description="Helical" evidence="7">
    <location>
        <begin position="85"/>
        <end position="105"/>
    </location>
</feature>
<feature type="compositionally biased region" description="Polar residues" evidence="8">
    <location>
        <begin position="609"/>
        <end position="619"/>
    </location>
</feature>
<evidence type="ECO:0000256" key="3">
    <source>
        <dbReference type="ARBA" id="ARBA00022448"/>
    </source>
</evidence>
<comment type="similarity">
    <text evidence="2 7">Belongs to the ferroportin (FP) (TC 2.A.100) family. SLC40A subfamily.</text>
</comment>
<feature type="compositionally biased region" description="Basic and acidic residues" evidence="8">
    <location>
        <begin position="620"/>
        <end position="629"/>
    </location>
</feature>
<evidence type="ECO:0000256" key="8">
    <source>
        <dbReference type="SAM" id="MobiDB-lite"/>
    </source>
</evidence>
<feature type="transmembrane region" description="Helical" evidence="7">
    <location>
        <begin position="569"/>
        <end position="587"/>
    </location>
</feature>
<evidence type="ECO:0000256" key="4">
    <source>
        <dbReference type="ARBA" id="ARBA00022692"/>
    </source>
</evidence>
<dbReference type="EMBL" id="CACRXK020010307">
    <property type="protein sequence ID" value="CAB4019122.1"/>
    <property type="molecule type" value="Genomic_DNA"/>
</dbReference>
<dbReference type="Proteomes" id="UP001152795">
    <property type="component" value="Unassembled WGS sequence"/>
</dbReference>
<dbReference type="AlphaFoldDB" id="A0A6S7JRL5"/>
<comment type="function">
    <text evidence="7">May be involved in iron transport and iron homeostasis.</text>
</comment>
<feature type="transmembrane region" description="Helical" evidence="7">
    <location>
        <begin position="361"/>
        <end position="380"/>
    </location>
</feature>
<evidence type="ECO:0000256" key="7">
    <source>
        <dbReference type="RuleBase" id="RU365065"/>
    </source>
</evidence>
<sequence length="652" mass="70723">TVIKTNVFGRCGCSPTVMICISHALSAWGDRMWMYAISIFLISLTPGSFLFTAIYGLAVSLSVVAFGTLVGDWIDVTPRLKAARLTLIIQNVAVVACAMVVLIMFKQSISSPIFLVLAVVLVLLAIVARLSSLGTTIAIERDWVVIIAKEDEFLLAGTNSILRRIDLTCNILAPVSTGLILDYGSTLIGILFIAGWNIVSVFVEYTMLSLVYHSCPALANKTVDVDRLDDTVNNSEPDLVNVDLSEQDQDCTVMVPRVKTSRSLKNSCSLLVDKVKSRARVLRFGLKLFFQQRVAFAGIGLACLYLTVLGFDSITTAYAYSQHVSAAALGMLTGAGALTGILGTFIFTIFHRMFGLVKTGLISNSIQLFFLMFCVASVWAPGHPGHLLEPGYHDDSTHVKTGVIKLANVSVHPTKSLVSIMSTTPSNFGGQTTLHPTATLHPSPTLPTPSNYSVFIPSKNIKPSTTIPLSPSTSTPKITDTGNNTKNNTKKSSDGKGSNSLISLGFLMGGIVMSRVGLWMTDLVITQLFQENVPEQERGIVSGVQNSFNSVMDVAHFIMVSVAPKPEQFGVLILISVAMVALGFAFYSRFAWNHRKRLMHFEKLSHWSGSNESIEGTSRQLRDESRSNSRSDIPSGVLSVKNDNYSSVKTSD</sequence>
<comment type="caution">
    <text evidence="9">The sequence shown here is derived from an EMBL/GenBank/DDBJ whole genome shotgun (WGS) entry which is preliminary data.</text>
</comment>
<comment type="caution">
    <text evidence="7">Lacks conserved residue(s) required for the propagation of feature annotation.</text>
</comment>
<protein>
    <recommendedName>
        <fullName evidence="7">Solute carrier family 40 member</fullName>
    </recommendedName>
</protein>
<keyword evidence="5 7" id="KW-1133">Transmembrane helix</keyword>
<evidence type="ECO:0000256" key="5">
    <source>
        <dbReference type="ARBA" id="ARBA00022989"/>
    </source>
</evidence>
<dbReference type="Pfam" id="PF06963">
    <property type="entry name" value="FPN1"/>
    <property type="match status" value="1"/>
</dbReference>
<feature type="compositionally biased region" description="Low complexity" evidence="8">
    <location>
        <begin position="465"/>
        <end position="487"/>
    </location>
</feature>
<reference evidence="9" key="1">
    <citation type="submission" date="2020-04" db="EMBL/GenBank/DDBJ databases">
        <authorList>
            <person name="Alioto T."/>
            <person name="Alioto T."/>
            <person name="Gomez Garrido J."/>
        </authorList>
    </citation>
    <scope>NUCLEOTIDE SEQUENCE</scope>
    <source>
        <strain evidence="9">A484AB</strain>
    </source>
</reference>
<accession>A0A6S7JRL5</accession>
<dbReference type="PANTHER" id="PTHR11660">
    <property type="entry name" value="SOLUTE CARRIER FAMILY 40 MEMBER"/>
    <property type="match status" value="1"/>
</dbReference>
<dbReference type="GO" id="GO:0005381">
    <property type="term" value="F:iron ion transmembrane transporter activity"/>
    <property type="evidence" value="ECO:0007669"/>
    <property type="project" value="UniProtKB-UniRule"/>
</dbReference>
<dbReference type="OrthoDB" id="648861at2759"/>
<proteinExistence type="inferred from homology"/>
<dbReference type="InterPro" id="IPR036259">
    <property type="entry name" value="MFS_trans_sf"/>
</dbReference>
<keyword evidence="3 7" id="KW-0813">Transport</keyword>
<keyword evidence="4 7" id="KW-0812">Transmembrane</keyword>
<feature type="transmembrane region" description="Helical" evidence="7">
    <location>
        <begin position="112"/>
        <end position="131"/>
    </location>
</feature>
<feature type="transmembrane region" description="Helical" evidence="7">
    <location>
        <begin position="32"/>
        <end position="65"/>
    </location>
</feature>
<feature type="non-terminal residue" evidence="9">
    <location>
        <position position="652"/>
    </location>
</feature>
<dbReference type="InterPro" id="IPR009716">
    <property type="entry name" value="Ferroportin-1"/>
</dbReference>
<evidence type="ECO:0000256" key="6">
    <source>
        <dbReference type="ARBA" id="ARBA00023136"/>
    </source>
</evidence>
<feature type="region of interest" description="Disordered" evidence="8">
    <location>
        <begin position="609"/>
        <end position="652"/>
    </location>
</feature>
<feature type="transmembrane region" description="Helical" evidence="7">
    <location>
        <begin position="326"/>
        <end position="349"/>
    </location>
</feature>
<feature type="transmembrane region" description="Helical" evidence="7">
    <location>
        <begin position="183"/>
        <end position="203"/>
    </location>
</feature>
<keyword evidence="6 7" id="KW-0472">Membrane</keyword>
<organism evidence="9 10">
    <name type="scientific">Paramuricea clavata</name>
    <name type="common">Red gorgonian</name>
    <name type="synonym">Violescent sea-whip</name>
    <dbReference type="NCBI Taxonomy" id="317549"/>
    <lineage>
        <taxon>Eukaryota</taxon>
        <taxon>Metazoa</taxon>
        <taxon>Cnidaria</taxon>
        <taxon>Anthozoa</taxon>
        <taxon>Octocorallia</taxon>
        <taxon>Malacalcyonacea</taxon>
        <taxon>Plexauridae</taxon>
        <taxon>Paramuricea</taxon>
    </lineage>
</organism>
<evidence type="ECO:0000256" key="2">
    <source>
        <dbReference type="ARBA" id="ARBA00006279"/>
    </source>
</evidence>
<comment type="subcellular location">
    <subcellularLocation>
        <location evidence="1 7">Membrane</location>
        <topology evidence="1 7">Multi-pass membrane protein</topology>
    </subcellularLocation>
</comment>
<dbReference type="PANTHER" id="PTHR11660:SF57">
    <property type="entry name" value="SOLUTE CARRIER FAMILY 40 MEMBER"/>
    <property type="match status" value="1"/>
</dbReference>
<evidence type="ECO:0000313" key="10">
    <source>
        <dbReference type="Proteomes" id="UP001152795"/>
    </source>
</evidence>
<keyword evidence="10" id="KW-1185">Reference proteome</keyword>
<feature type="transmembrane region" description="Helical" evidence="7">
    <location>
        <begin position="501"/>
        <end position="525"/>
    </location>
</feature>
<dbReference type="GO" id="GO:0016020">
    <property type="term" value="C:membrane"/>
    <property type="evidence" value="ECO:0007669"/>
    <property type="project" value="UniProtKB-SubCell"/>
</dbReference>
<feature type="transmembrane region" description="Helical" evidence="7">
    <location>
        <begin position="294"/>
        <end position="320"/>
    </location>
</feature>
<feature type="region of interest" description="Disordered" evidence="8">
    <location>
        <begin position="465"/>
        <end position="496"/>
    </location>
</feature>